<evidence type="ECO:0000256" key="5">
    <source>
        <dbReference type="ARBA" id="ARBA00023204"/>
    </source>
</evidence>
<keyword evidence="9" id="KW-0255">Endonuclease</keyword>
<keyword evidence="4" id="KW-0233">DNA recombination</keyword>
<evidence type="ECO:0000256" key="2">
    <source>
        <dbReference type="ARBA" id="ARBA00006661"/>
    </source>
</evidence>
<dbReference type="GO" id="GO:0004519">
    <property type="term" value="F:endonuclease activity"/>
    <property type="evidence" value="ECO:0007669"/>
    <property type="project" value="UniProtKB-KW"/>
</dbReference>
<keyword evidence="9" id="KW-0378">Hydrolase</keyword>
<comment type="similarity">
    <text evidence="2">Belongs to the SLX4 family.</text>
</comment>
<evidence type="ECO:0000256" key="1">
    <source>
        <dbReference type="ARBA" id="ARBA00004123"/>
    </source>
</evidence>
<dbReference type="OrthoDB" id="5349119at2759"/>
<keyword evidence="10" id="KW-1185">Reference proteome</keyword>
<accession>S9X8D6</accession>
<gene>
    <name evidence="9" type="ORF">SPOG_03894</name>
</gene>
<comment type="subcellular location">
    <subcellularLocation>
        <location evidence="1">Nucleus</location>
    </subcellularLocation>
</comment>
<evidence type="ECO:0000256" key="4">
    <source>
        <dbReference type="ARBA" id="ARBA00023172"/>
    </source>
</evidence>
<dbReference type="Pfam" id="PF09494">
    <property type="entry name" value="Slx4"/>
    <property type="match status" value="1"/>
</dbReference>
<organism evidence="9 10">
    <name type="scientific">Schizosaccharomyces cryophilus (strain OY26 / ATCC MYA-4695 / CBS 11777 / NBRC 106824 / NRRL Y48691)</name>
    <name type="common">Fission yeast</name>
    <dbReference type="NCBI Taxonomy" id="653667"/>
    <lineage>
        <taxon>Eukaryota</taxon>
        <taxon>Fungi</taxon>
        <taxon>Dikarya</taxon>
        <taxon>Ascomycota</taxon>
        <taxon>Taphrinomycotina</taxon>
        <taxon>Schizosaccharomycetes</taxon>
        <taxon>Schizosaccharomycetales</taxon>
        <taxon>Schizosaccharomycetaceae</taxon>
        <taxon>Schizosaccharomyces</taxon>
    </lineage>
</organism>
<keyword evidence="6" id="KW-0539">Nucleus</keyword>
<dbReference type="GO" id="GO:0006281">
    <property type="term" value="P:DNA repair"/>
    <property type="evidence" value="ECO:0007669"/>
    <property type="project" value="UniProtKB-KW"/>
</dbReference>
<dbReference type="AlphaFoldDB" id="S9X8D6"/>
<dbReference type="RefSeq" id="XP_013021612.1">
    <property type="nucleotide sequence ID" value="XM_013166158.1"/>
</dbReference>
<dbReference type="GeneID" id="25038211"/>
<keyword evidence="9" id="KW-0540">Nuclease</keyword>
<name>S9X8D6_SCHCR</name>
<dbReference type="GO" id="GO:0006310">
    <property type="term" value="P:DNA recombination"/>
    <property type="evidence" value="ECO:0007669"/>
    <property type="project" value="UniProtKB-KW"/>
</dbReference>
<dbReference type="HOGENOM" id="CLU_717975_0_0_1"/>
<dbReference type="InterPro" id="IPR018574">
    <property type="entry name" value="Structure-sp_endonuc_su_Slx4"/>
</dbReference>
<evidence type="ECO:0000313" key="9">
    <source>
        <dbReference type="EMBL" id="EPY53367.1"/>
    </source>
</evidence>
<dbReference type="GO" id="GO:0033557">
    <property type="term" value="C:Slx1-Slx4 complex"/>
    <property type="evidence" value="ECO:0007669"/>
    <property type="project" value="InterPro"/>
</dbReference>
<sequence>MSQDFPIEIQSSPESSHAKTSFVVVESEEEDILQEWHENITRKRKYELIDMEDDRKVFNNQNSFVSESSCFKSGLQSDIPILGETTTESTLGKEDFDYEDPPIYGFEQREDAPASPSPSSESVINLASEDDASASISSLTEHCPFSIHAFEEVLGHEKWPYGDQKAAATKRDDGITFAPVSNFRVFEKENMNDTTKWMNEKGKENLGCVSPVVNDMPLDKGPCQYGTLLQDQDQFDKHKEPDGEKYKDISIQELCRMVESYGFKPSKSKRALITTLKACEAACEKLKEQGSFKNVSNQVAASFFPSSPSSYDDIVAKSHRAISKAVRDSKDKAIWLKILHYEPISLEEFSLWLRNSGLNLSSAIILSWCDTYGVLVQGSWHSNSS</sequence>
<feature type="compositionally biased region" description="Low complexity" evidence="8">
    <location>
        <begin position="113"/>
        <end position="122"/>
    </location>
</feature>
<evidence type="ECO:0000256" key="3">
    <source>
        <dbReference type="ARBA" id="ARBA00022763"/>
    </source>
</evidence>
<evidence type="ECO:0000256" key="6">
    <source>
        <dbReference type="ARBA" id="ARBA00023242"/>
    </source>
</evidence>
<dbReference type="GO" id="GO:0006260">
    <property type="term" value="P:DNA replication"/>
    <property type="evidence" value="ECO:0007669"/>
    <property type="project" value="InterPro"/>
</dbReference>
<dbReference type="EMBL" id="KE546988">
    <property type="protein sequence ID" value="EPY53367.1"/>
    <property type="molecule type" value="Genomic_DNA"/>
</dbReference>
<dbReference type="Proteomes" id="UP000015464">
    <property type="component" value="Unassembled WGS sequence"/>
</dbReference>
<feature type="compositionally biased region" description="Polar residues" evidence="8">
    <location>
        <begin position="1"/>
        <end position="19"/>
    </location>
</feature>
<feature type="region of interest" description="Disordered" evidence="8">
    <location>
        <begin position="102"/>
        <end position="123"/>
    </location>
</feature>
<feature type="region of interest" description="Disordered" evidence="8">
    <location>
        <begin position="1"/>
        <end position="20"/>
    </location>
</feature>
<dbReference type="STRING" id="653667.S9X8D6"/>
<dbReference type="OMA" id="FDYEDPP"/>
<evidence type="ECO:0000313" key="10">
    <source>
        <dbReference type="Proteomes" id="UP000015464"/>
    </source>
</evidence>
<keyword evidence="5" id="KW-0234">DNA repair</keyword>
<evidence type="ECO:0000256" key="8">
    <source>
        <dbReference type="SAM" id="MobiDB-lite"/>
    </source>
</evidence>
<protein>
    <recommendedName>
        <fullName evidence="7">Structure-specific endonuclease subunit SLX4</fullName>
    </recommendedName>
</protein>
<reference evidence="9 10" key="1">
    <citation type="journal article" date="2011" name="Science">
        <title>Comparative functional genomics of the fission yeasts.</title>
        <authorList>
            <person name="Rhind N."/>
            <person name="Chen Z."/>
            <person name="Yassour M."/>
            <person name="Thompson D.A."/>
            <person name="Haas B.J."/>
            <person name="Habib N."/>
            <person name="Wapinski I."/>
            <person name="Roy S."/>
            <person name="Lin M.F."/>
            <person name="Heiman D.I."/>
            <person name="Young S.K."/>
            <person name="Furuya K."/>
            <person name="Guo Y."/>
            <person name="Pidoux A."/>
            <person name="Chen H.M."/>
            <person name="Robbertse B."/>
            <person name="Goldberg J.M."/>
            <person name="Aoki K."/>
            <person name="Bayne E.H."/>
            <person name="Berlin A.M."/>
            <person name="Desjardins C.A."/>
            <person name="Dobbs E."/>
            <person name="Dukaj L."/>
            <person name="Fan L."/>
            <person name="FitzGerald M.G."/>
            <person name="French C."/>
            <person name="Gujja S."/>
            <person name="Hansen K."/>
            <person name="Keifenheim D."/>
            <person name="Levin J.Z."/>
            <person name="Mosher R.A."/>
            <person name="Mueller C.A."/>
            <person name="Pfiffner J."/>
            <person name="Priest M."/>
            <person name="Russ C."/>
            <person name="Smialowska A."/>
            <person name="Swoboda P."/>
            <person name="Sykes S.M."/>
            <person name="Vaughn M."/>
            <person name="Vengrova S."/>
            <person name="Yoder R."/>
            <person name="Zeng Q."/>
            <person name="Allshire R."/>
            <person name="Baulcombe D."/>
            <person name="Birren B.W."/>
            <person name="Brown W."/>
            <person name="Ekwall K."/>
            <person name="Kellis M."/>
            <person name="Leatherwood J."/>
            <person name="Levin H."/>
            <person name="Margalit H."/>
            <person name="Martienssen R."/>
            <person name="Nieduszynski C.A."/>
            <person name="Spatafora J.W."/>
            <person name="Friedman N."/>
            <person name="Dalgaard J.Z."/>
            <person name="Baumann P."/>
            <person name="Niki H."/>
            <person name="Regev A."/>
            <person name="Nusbaum C."/>
        </authorList>
    </citation>
    <scope>NUCLEOTIDE SEQUENCE [LARGE SCALE GENOMIC DNA]</scope>
    <source>
        <strain evidence="10">OY26 / ATCC MYA-4695 / CBS 11777 / NBRC 106824 / NRRL Y48691</strain>
    </source>
</reference>
<evidence type="ECO:0000256" key="7">
    <source>
        <dbReference type="ARBA" id="ARBA00029496"/>
    </source>
</evidence>
<proteinExistence type="inferred from homology"/>
<keyword evidence="3" id="KW-0227">DNA damage</keyword>